<feature type="domain" description="HD/PDEase" evidence="1">
    <location>
        <begin position="21"/>
        <end position="127"/>
    </location>
</feature>
<dbReference type="Gene3D" id="1.10.3210.10">
    <property type="entry name" value="Hypothetical protein af1432"/>
    <property type="match status" value="1"/>
</dbReference>
<dbReference type="InterPro" id="IPR003607">
    <property type="entry name" value="HD/PDEase_dom"/>
</dbReference>
<dbReference type="GO" id="GO:0008893">
    <property type="term" value="F:guanosine-3',5'-bis(diphosphate) 3'-diphosphatase activity"/>
    <property type="evidence" value="ECO:0007669"/>
    <property type="project" value="TreeGrafter"/>
</dbReference>
<accession>A0A3D8PY40</accession>
<dbReference type="Pfam" id="PF13328">
    <property type="entry name" value="HD_4"/>
    <property type="match status" value="1"/>
</dbReference>
<keyword evidence="2" id="KW-0378">Hydrolase</keyword>
<evidence type="ECO:0000313" key="3">
    <source>
        <dbReference type="Proteomes" id="UP000257143"/>
    </source>
</evidence>
<organism evidence="2 3">
    <name type="scientific">Oceanobacillus arenosus</name>
    <dbReference type="NCBI Taxonomy" id="1229153"/>
    <lineage>
        <taxon>Bacteria</taxon>
        <taxon>Bacillati</taxon>
        <taxon>Bacillota</taxon>
        <taxon>Bacilli</taxon>
        <taxon>Bacillales</taxon>
        <taxon>Bacillaceae</taxon>
        <taxon>Oceanobacillus</taxon>
    </lineage>
</organism>
<proteinExistence type="predicted"/>
<reference evidence="3" key="1">
    <citation type="submission" date="2017-11" db="EMBL/GenBank/DDBJ databases">
        <authorList>
            <person name="Zhu W."/>
        </authorList>
    </citation>
    <scope>NUCLEOTIDE SEQUENCE [LARGE SCALE GENOMIC DNA]</scope>
    <source>
        <strain evidence="3">CAU 1183</strain>
    </source>
</reference>
<dbReference type="AlphaFoldDB" id="A0A3D8PY40"/>
<dbReference type="SUPFAM" id="SSF109604">
    <property type="entry name" value="HD-domain/PDEase-like"/>
    <property type="match status" value="1"/>
</dbReference>
<dbReference type="PANTHER" id="PTHR46246:SF1">
    <property type="entry name" value="GUANOSINE-3',5'-BIS(DIPHOSPHATE) 3'-PYROPHOSPHOHYDROLASE MESH1"/>
    <property type="match status" value="1"/>
</dbReference>
<dbReference type="RefSeq" id="WP_115771689.1">
    <property type="nucleotide sequence ID" value="NZ_PIOC01000004.1"/>
</dbReference>
<dbReference type="SMART" id="SM00471">
    <property type="entry name" value="HDc"/>
    <property type="match status" value="1"/>
</dbReference>
<dbReference type="PANTHER" id="PTHR46246">
    <property type="entry name" value="GUANOSINE-3',5'-BIS(DIPHOSPHATE) 3'-PYROPHOSPHOHYDROLASE MESH1"/>
    <property type="match status" value="1"/>
</dbReference>
<comment type="caution">
    <text evidence="2">The sequence shown here is derived from an EMBL/GenBank/DDBJ whole genome shotgun (WGS) entry which is preliminary data.</text>
</comment>
<protein>
    <submittedName>
        <fullName evidence="2">Phosphohydrolase</fullName>
    </submittedName>
</protein>
<gene>
    <name evidence="2" type="ORF">CWR48_03625</name>
</gene>
<keyword evidence="3" id="KW-1185">Reference proteome</keyword>
<evidence type="ECO:0000259" key="1">
    <source>
        <dbReference type="SMART" id="SM00471"/>
    </source>
</evidence>
<sequence length="179" mass="20666">MIEKAKAFATKAHEGQVRKNSDIPYITHPIRVAERLQKFGFNEALICAGYLHDVVEDTPVEIEDIVREFGKEVAELVAAHTEDKSKSWKERKQHTIDTVKNAEKEIKYLIVSDKLDNLLGLEQDLKKQGDTVWNNFNAGPDMQKWYNESIVRSMYAGLDEEDIPEYFSEYEAAVKRVFE</sequence>
<dbReference type="Proteomes" id="UP000257143">
    <property type="component" value="Unassembled WGS sequence"/>
</dbReference>
<name>A0A3D8PY40_9BACI</name>
<dbReference type="OrthoDB" id="9802385at2"/>
<dbReference type="EMBL" id="PIOC01000004">
    <property type="protein sequence ID" value="RDW21060.1"/>
    <property type="molecule type" value="Genomic_DNA"/>
</dbReference>
<dbReference type="InterPro" id="IPR052194">
    <property type="entry name" value="MESH1"/>
</dbReference>
<evidence type="ECO:0000313" key="2">
    <source>
        <dbReference type="EMBL" id="RDW21060.1"/>
    </source>
</evidence>